<keyword evidence="9" id="KW-0067">ATP-binding</keyword>
<keyword evidence="10" id="KW-0408">Iron</keyword>
<keyword evidence="22" id="KW-1185">Reference proteome</keyword>
<dbReference type="InterPro" id="IPR006554">
    <property type="entry name" value="Helicase-like_DEXD_c2"/>
</dbReference>
<dbReference type="GO" id="GO:0051539">
    <property type="term" value="F:4 iron, 4 sulfur cluster binding"/>
    <property type="evidence" value="ECO:0007669"/>
    <property type="project" value="UniProtKB-KW"/>
</dbReference>
<dbReference type="GO" id="GO:0004386">
    <property type="term" value="F:helicase activity"/>
    <property type="evidence" value="ECO:0007669"/>
    <property type="project" value="UniProtKB-KW"/>
</dbReference>
<gene>
    <name evidence="21" type="ORF">ERUC_LOCUS32781</name>
</gene>
<keyword evidence="14" id="KW-0413">Isomerase</keyword>
<evidence type="ECO:0000259" key="19">
    <source>
        <dbReference type="PROSITE" id="PS51192"/>
    </source>
</evidence>
<evidence type="ECO:0000259" key="20">
    <source>
        <dbReference type="PROSITE" id="PS51193"/>
    </source>
</evidence>
<dbReference type="InterPro" id="IPR014001">
    <property type="entry name" value="Helicase_ATP-bd"/>
</dbReference>
<dbReference type="SMART" id="SM00487">
    <property type="entry name" value="DEXDc"/>
    <property type="match status" value="1"/>
</dbReference>
<feature type="compositionally biased region" description="Low complexity" evidence="18">
    <location>
        <begin position="75"/>
        <end position="95"/>
    </location>
</feature>
<feature type="domain" description="Helicase ATP-binding" evidence="20">
    <location>
        <begin position="7"/>
        <end position="311"/>
    </location>
</feature>
<dbReference type="Proteomes" id="UP001642260">
    <property type="component" value="Unassembled WGS sequence"/>
</dbReference>
<evidence type="ECO:0000256" key="6">
    <source>
        <dbReference type="ARBA" id="ARBA00022763"/>
    </source>
</evidence>
<dbReference type="GO" id="GO:0003677">
    <property type="term" value="F:DNA binding"/>
    <property type="evidence" value="ECO:0007669"/>
    <property type="project" value="UniProtKB-KW"/>
</dbReference>
<keyword evidence="4" id="KW-0479">Metal-binding</keyword>
<keyword evidence="15" id="KW-0539">Nucleus</keyword>
<evidence type="ECO:0000256" key="17">
    <source>
        <dbReference type="ARBA" id="ARBA00073810"/>
    </source>
</evidence>
<evidence type="ECO:0000256" key="2">
    <source>
        <dbReference type="ARBA" id="ARBA00009146"/>
    </source>
</evidence>
<dbReference type="CDD" id="cd13932">
    <property type="entry name" value="HN_RTEL1"/>
    <property type="match status" value="1"/>
</dbReference>
<dbReference type="Gene3D" id="1.20.1160.20">
    <property type="match status" value="1"/>
</dbReference>
<dbReference type="Pfam" id="PF06733">
    <property type="entry name" value="DEAD_2"/>
    <property type="match status" value="1"/>
</dbReference>
<organism evidence="21 22">
    <name type="scientific">Eruca vesicaria subsp. sativa</name>
    <name type="common">Garden rocket</name>
    <name type="synonym">Eruca sativa</name>
    <dbReference type="NCBI Taxonomy" id="29727"/>
    <lineage>
        <taxon>Eukaryota</taxon>
        <taxon>Viridiplantae</taxon>
        <taxon>Streptophyta</taxon>
        <taxon>Embryophyta</taxon>
        <taxon>Tracheophyta</taxon>
        <taxon>Spermatophyta</taxon>
        <taxon>Magnoliopsida</taxon>
        <taxon>eudicotyledons</taxon>
        <taxon>Gunneridae</taxon>
        <taxon>Pentapetalae</taxon>
        <taxon>rosids</taxon>
        <taxon>malvids</taxon>
        <taxon>Brassicales</taxon>
        <taxon>Brassicaceae</taxon>
        <taxon>Brassiceae</taxon>
        <taxon>Eruca</taxon>
    </lineage>
</organism>
<dbReference type="InterPro" id="IPR006555">
    <property type="entry name" value="ATP-dep_Helicase_C"/>
</dbReference>
<evidence type="ECO:0000256" key="5">
    <source>
        <dbReference type="ARBA" id="ARBA00022741"/>
    </source>
</evidence>
<feature type="region of interest" description="Disordered" evidence="18">
    <location>
        <begin position="875"/>
        <end position="896"/>
    </location>
</feature>
<keyword evidence="5" id="KW-0547">Nucleotide-binding</keyword>
<dbReference type="PANTHER" id="PTHR11472:SF34">
    <property type="entry name" value="REGULATOR OF TELOMERE ELONGATION HELICASE 1"/>
    <property type="match status" value="1"/>
</dbReference>
<evidence type="ECO:0000256" key="8">
    <source>
        <dbReference type="ARBA" id="ARBA00022806"/>
    </source>
</evidence>
<sequence length="983" mass="109509">MPVYNIRGINVDFPFEAYPSQITYMDRVIESLQNKCHALLESPTGTGKTLCLLCATLAWRKSLGSFSTRKDRNNSDSPWTDSDQQTSQSQSSSSSGGFPKIVYASRTHSQLRQVIKELKRCSYRPKMLVLGSREQLCVNEEVNSLRGKALTNACQYLCKKRGKRHCNHFNRVPDYLKNNSHIGDEPVDIEDLVNIGKGSGPCPYYITREVHKDVDILFAPYNYLISSAYRKFLKIDWNNGVLIFDEAHNLEGLCADSASFDLPSGLLSACIIEAQECVDLASARRGSLNDASMNPETFAILKGLLLKLQELISKVPIPKRDEGFTKPGPYIYEMLSTLNITHETAPKLIDTVEEATVLLEEEKQRTGTNAGSKLEIIVDMLKLIFRENGSSHADVYRVHIQEHEQNPSDIIKGKVSRTLSWWCFNPGITMQDIAKKGVGTIILTSGTLSPMDSLAQELKLDFPIRLENPHVISSNQLWAGVVSTGPSGCLLNSSYRNRDVPEYKQELGNAIVNFSRVVPDGLLVFFPSYYLMDRCITFWKDGGHRNSMTVWERICKLKKPVIEPKDSSLFPAAMQDFSDKLQDRSISGAIFFAVCRGKVSEGLDFADGAGRAVVITGLPYARVTDPKIKLKREFLDEHLQVADVKLPRSNLLSGSMWYSQEAARAVNQAIGHLNSRPSRPRYPFGYDRMSSLFLVTPVLQCYPRYGEVISDLARFFRTERPNIPARLVTEQEDDTVSTLLPKVSTKDAPTPTAGSSNMKNAGIAINELIRLESLPPANRALPPSEGGGSSVKWKGLTILQRKSKMPRIVKGEGMQACSAGKAKLVEISDDEIPVERRKCEVVDLESDKCEKQTCETETTASSNCFNTMGLVKKRKVPESQGSGSSSVLKEKGCGGGGDKKEASASAFLSQVKEKLNAEEYNKFIGYIQALKKKEIKLLSVMQAIVQLFCGKERDHLLIGFKDFVPEKFRSAYEQCIKTVKRDA</sequence>
<reference evidence="21 22" key="1">
    <citation type="submission" date="2022-03" db="EMBL/GenBank/DDBJ databases">
        <authorList>
            <person name="Macdonald S."/>
            <person name="Ahmed S."/>
            <person name="Newling K."/>
        </authorList>
    </citation>
    <scope>NUCLEOTIDE SEQUENCE [LARGE SCALE GENOMIC DNA]</scope>
</reference>
<comment type="caution">
    <text evidence="21">The sequence shown here is derived from an EMBL/GenBank/DDBJ whole genome shotgun (WGS) entry which is preliminary data.</text>
</comment>
<evidence type="ECO:0000256" key="18">
    <source>
        <dbReference type="SAM" id="MobiDB-lite"/>
    </source>
</evidence>
<keyword evidence="6" id="KW-0227">DNA damage</keyword>
<keyword evidence="13" id="KW-0234">DNA repair</keyword>
<evidence type="ECO:0000313" key="21">
    <source>
        <dbReference type="EMBL" id="CAH8378908.1"/>
    </source>
</evidence>
<evidence type="ECO:0000313" key="22">
    <source>
        <dbReference type="Proteomes" id="UP001642260"/>
    </source>
</evidence>
<dbReference type="GO" id="GO:0006281">
    <property type="term" value="P:DNA repair"/>
    <property type="evidence" value="ECO:0007669"/>
    <property type="project" value="UniProtKB-KW"/>
</dbReference>
<feature type="region of interest" description="Disordered" evidence="18">
    <location>
        <begin position="68"/>
        <end position="98"/>
    </location>
</feature>
<dbReference type="GO" id="GO:0046872">
    <property type="term" value="F:metal ion binding"/>
    <property type="evidence" value="ECO:0007669"/>
    <property type="project" value="UniProtKB-KW"/>
</dbReference>
<evidence type="ECO:0000256" key="10">
    <source>
        <dbReference type="ARBA" id="ARBA00023004"/>
    </source>
</evidence>
<evidence type="ECO:0000256" key="14">
    <source>
        <dbReference type="ARBA" id="ARBA00023235"/>
    </source>
</evidence>
<evidence type="ECO:0000256" key="3">
    <source>
        <dbReference type="ARBA" id="ARBA00022485"/>
    </source>
</evidence>
<evidence type="ECO:0000256" key="13">
    <source>
        <dbReference type="ARBA" id="ARBA00023204"/>
    </source>
</evidence>
<comment type="catalytic activity">
    <reaction evidence="16">
        <text>ATP + H2O = ADP + phosphate + H(+)</text>
        <dbReference type="Rhea" id="RHEA:13065"/>
        <dbReference type="ChEBI" id="CHEBI:15377"/>
        <dbReference type="ChEBI" id="CHEBI:15378"/>
        <dbReference type="ChEBI" id="CHEBI:30616"/>
        <dbReference type="ChEBI" id="CHEBI:43474"/>
        <dbReference type="ChEBI" id="CHEBI:456216"/>
    </reaction>
</comment>
<dbReference type="EMBL" id="CAKOAT010482931">
    <property type="protein sequence ID" value="CAH8378908.1"/>
    <property type="molecule type" value="Genomic_DNA"/>
</dbReference>
<evidence type="ECO:0000256" key="1">
    <source>
        <dbReference type="ARBA" id="ARBA00004123"/>
    </source>
</evidence>
<evidence type="ECO:0000256" key="12">
    <source>
        <dbReference type="ARBA" id="ARBA00023125"/>
    </source>
</evidence>
<keyword evidence="8" id="KW-0347">Helicase</keyword>
<keyword evidence="11" id="KW-0411">Iron-sulfur</keyword>
<dbReference type="SUPFAM" id="SSF52540">
    <property type="entry name" value="P-loop containing nucleoside triphosphate hydrolases"/>
    <property type="match status" value="1"/>
</dbReference>
<dbReference type="CDD" id="cd18788">
    <property type="entry name" value="SF2_C_XPD"/>
    <property type="match status" value="1"/>
</dbReference>
<evidence type="ECO:0000256" key="16">
    <source>
        <dbReference type="ARBA" id="ARBA00049360"/>
    </source>
</evidence>
<dbReference type="Gene3D" id="3.40.50.300">
    <property type="entry name" value="P-loop containing nucleotide triphosphate hydrolases"/>
    <property type="match status" value="2"/>
</dbReference>
<evidence type="ECO:0000256" key="7">
    <source>
        <dbReference type="ARBA" id="ARBA00022801"/>
    </source>
</evidence>
<name>A0ABC8L9T7_ERUVS</name>
<dbReference type="InterPro" id="IPR027417">
    <property type="entry name" value="P-loop_NTPase"/>
</dbReference>
<dbReference type="Pfam" id="PF23109">
    <property type="entry name" value="ARCH_RTEL1"/>
    <property type="match status" value="1"/>
</dbReference>
<dbReference type="GO" id="GO:0016787">
    <property type="term" value="F:hydrolase activity"/>
    <property type="evidence" value="ECO:0007669"/>
    <property type="project" value="UniProtKB-KW"/>
</dbReference>
<keyword evidence="7" id="KW-0378">Hydrolase</keyword>
<feature type="domain" description="Helicase ATP-binding" evidence="19">
    <location>
        <begin position="29"/>
        <end position="289"/>
    </location>
</feature>
<evidence type="ECO:0000256" key="4">
    <source>
        <dbReference type="ARBA" id="ARBA00022723"/>
    </source>
</evidence>
<protein>
    <recommendedName>
        <fullName evidence="17">Regulator of telomere elongation helicase 1 homolog</fullName>
    </recommendedName>
</protein>
<dbReference type="PROSITE" id="PS51193">
    <property type="entry name" value="HELICASE_ATP_BIND_2"/>
    <property type="match status" value="1"/>
</dbReference>
<comment type="subcellular location">
    <subcellularLocation>
        <location evidence="1">Nucleus</location>
    </subcellularLocation>
</comment>
<dbReference type="Pfam" id="PF23116">
    <property type="entry name" value="HHD_RTEL1"/>
    <property type="match status" value="1"/>
</dbReference>
<dbReference type="PANTHER" id="PTHR11472">
    <property type="entry name" value="DNA REPAIR DEAD HELICASE RAD3/XP-D SUBFAMILY MEMBER"/>
    <property type="match status" value="1"/>
</dbReference>
<dbReference type="InterPro" id="IPR045028">
    <property type="entry name" value="DinG/Rad3-like"/>
</dbReference>
<accession>A0ABC8L9T7</accession>
<dbReference type="InterPro" id="IPR036600">
    <property type="entry name" value="PAH_sf"/>
</dbReference>
<proteinExistence type="inferred from homology"/>
<dbReference type="GO" id="GO:0005634">
    <property type="term" value="C:nucleus"/>
    <property type="evidence" value="ECO:0007669"/>
    <property type="project" value="UniProtKB-SubCell"/>
</dbReference>
<dbReference type="AlphaFoldDB" id="A0ABC8L9T7"/>
<keyword evidence="3" id="KW-0004">4Fe-4S</keyword>
<evidence type="ECO:0000256" key="9">
    <source>
        <dbReference type="ARBA" id="ARBA00022840"/>
    </source>
</evidence>
<dbReference type="InterPro" id="IPR010614">
    <property type="entry name" value="RAD3-like_helicase_DEAD"/>
</dbReference>
<dbReference type="FunFam" id="3.40.50.300:FF:000431">
    <property type="entry name" value="Regulator of telomere elongation helicase 1"/>
    <property type="match status" value="1"/>
</dbReference>
<dbReference type="Pfam" id="PF13307">
    <property type="entry name" value="Helicase_C_2"/>
    <property type="match status" value="1"/>
</dbReference>
<dbReference type="InterPro" id="IPR057498">
    <property type="entry name" value="Rtel1_ARCH"/>
</dbReference>
<dbReference type="InterPro" id="IPR049909">
    <property type="entry name" value="Rtel1_HHD"/>
</dbReference>
<keyword evidence="12" id="KW-0238">DNA-binding</keyword>
<comment type="similarity">
    <text evidence="2">Belongs to the helicase family. RAD3/XPD subfamily.</text>
</comment>
<dbReference type="PROSITE" id="PS51192">
    <property type="entry name" value="HELICASE_ATP_BIND_1"/>
    <property type="match status" value="1"/>
</dbReference>
<dbReference type="GO" id="GO:0005524">
    <property type="term" value="F:ATP binding"/>
    <property type="evidence" value="ECO:0007669"/>
    <property type="project" value="UniProtKB-KW"/>
</dbReference>
<dbReference type="InterPro" id="IPR014013">
    <property type="entry name" value="Helic_SF1/SF2_ATP-bd_DinG/Rad3"/>
</dbReference>
<dbReference type="SMART" id="SM00488">
    <property type="entry name" value="DEXDc2"/>
    <property type="match status" value="1"/>
</dbReference>
<dbReference type="SMART" id="SM00491">
    <property type="entry name" value="HELICc2"/>
    <property type="match status" value="1"/>
</dbReference>
<evidence type="ECO:0000256" key="15">
    <source>
        <dbReference type="ARBA" id="ARBA00023242"/>
    </source>
</evidence>
<dbReference type="SUPFAM" id="SSF47762">
    <property type="entry name" value="PAH2 domain"/>
    <property type="match status" value="1"/>
</dbReference>
<evidence type="ECO:0000256" key="11">
    <source>
        <dbReference type="ARBA" id="ARBA00023014"/>
    </source>
</evidence>